<feature type="domain" description="Outer membrane lipoprotein BamD-like" evidence="4">
    <location>
        <begin position="37"/>
        <end position="228"/>
    </location>
</feature>
<dbReference type="PROSITE" id="PS51257">
    <property type="entry name" value="PROKAR_LIPOPROTEIN"/>
    <property type="match status" value="1"/>
</dbReference>
<dbReference type="InterPro" id="IPR039565">
    <property type="entry name" value="BamD-like"/>
</dbReference>
<dbReference type="NCBIfam" id="TIGR03302">
    <property type="entry name" value="OM_YfiO"/>
    <property type="match status" value="1"/>
</dbReference>
<dbReference type="Proteomes" id="UP000753961">
    <property type="component" value="Unassembled WGS sequence"/>
</dbReference>
<reference evidence="5" key="1">
    <citation type="submission" date="2021-06" db="EMBL/GenBank/DDBJ databases">
        <title>44 bacteria genomes isolated from Dapeng, Shenzhen.</title>
        <authorList>
            <person name="Zheng W."/>
            <person name="Yu S."/>
            <person name="Huang Y."/>
        </authorList>
    </citation>
    <scope>NUCLEOTIDE SEQUENCE</scope>
    <source>
        <strain evidence="5">DP5N28-2</strain>
    </source>
</reference>
<dbReference type="EMBL" id="JAHVHU010000005">
    <property type="protein sequence ID" value="MBY5957591.1"/>
    <property type="molecule type" value="Genomic_DNA"/>
</dbReference>
<proteinExistence type="predicted"/>
<comment type="caution">
    <text evidence="5">The sequence shown here is derived from an EMBL/GenBank/DDBJ whole genome shotgun (WGS) entry which is preliminary data.</text>
</comment>
<organism evidence="5 6">
    <name type="scientific">Membranihabitans marinus</name>
    <dbReference type="NCBI Taxonomy" id="1227546"/>
    <lineage>
        <taxon>Bacteria</taxon>
        <taxon>Pseudomonadati</taxon>
        <taxon>Bacteroidota</taxon>
        <taxon>Saprospiria</taxon>
        <taxon>Saprospirales</taxon>
        <taxon>Saprospiraceae</taxon>
        <taxon>Membranihabitans</taxon>
    </lineage>
</organism>
<dbReference type="RefSeq" id="WP_222579110.1">
    <property type="nucleotide sequence ID" value="NZ_JAHVHU010000005.1"/>
</dbReference>
<evidence type="ECO:0000256" key="2">
    <source>
        <dbReference type="ARBA" id="ARBA00023136"/>
    </source>
</evidence>
<dbReference type="Gene3D" id="1.25.40.10">
    <property type="entry name" value="Tetratricopeptide repeat domain"/>
    <property type="match status" value="1"/>
</dbReference>
<evidence type="ECO:0000256" key="1">
    <source>
        <dbReference type="ARBA" id="ARBA00022729"/>
    </source>
</evidence>
<dbReference type="InterPro" id="IPR011990">
    <property type="entry name" value="TPR-like_helical_dom_sf"/>
</dbReference>
<evidence type="ECO:0000259" key="4">
    <source>
        <dbReference type="Pfam" id="PF13525"/>
    </source>
</evidence>
<keyword evidence="2" id="KW-0472">Membrane</keyword>
<keyword evidence="6" id="KW-1185">Reference proteome</keyword>
<sequence length="271" mass="31658">MTKLSEKLNFRIILMAAALGLFAGCKSEFEQVRTSGEPDRIYTKAMEYYEQEDYSKAISLMEIILSSYRGTAKGEDLYFKYAYANYNQGLYISSANLFETFSTSFPSSDHREEADFMAAYSYYLLSPNFRLDQQYTHKAIDAFQLFVNTFPNSDKVEQSNTLIDDLRQKMERKRLGEARLYIDLQQYEAAVQVMENLLKDFPETQNAEEIRYLIVKSQYDLAANSVYEKQKERFTKTNTIAQAFIDRYPNSGYRKEVEKYLNVSTTKIKEL</sequence>
<evidence type="ECO:0000313" key="6">
    <source>
        <dbReference type="Proteomes" id="UP000753961"/>
    </source>
</evidence>
<dbReference type="SUPFAM" id="SSF48452">
    <property type="entry name" value="TPR-like"/>
    <property type="match status" value="1"/>
</dbReference>
<evidence type="ECO:0000256" key="3">
    <source>
        <dbReference type="ARBA" id="ARBA00023237"/>
    </source>
</evidence>
<evidence type="ECO:0000313" key="5">
    <source>
        <dbReference type="EMBL" id="MBY5957591.1"/>
    </source>
</evidence>
<protein>
    <submittedName>
        <fullName evidence="5">Outer membrane protein assembly factor BamD</fullName>
    </submittedName>
</protein>
<name>A0A953HSU3_9BACT</name>
<dbReference type="Pfam" id="PF13525">
    <property type="entry name" value="YfiO"/>
    <property type="match status" value="1"/>
</dbReference>
<keyword evidence="3" id="KW-0998">Cell outer membrane</keyword>
<dbReference type="InterPro" id="IPR017689">
    <property type="entry name" value="BamD"/>
</dbReference>
<dbReference type="AlphaFoldDB" id="A0A953HSU3"/>
<keyword evidence="1" id="KW-0732">Signal</keyword>
<accession>A0A953HSU3</accession>
<gene>
    <name evidence="5" type="primary">bamD</name>
    <name evidence="5" type="ORF">KUV50_05550</name>
</gene>